<organism evidence="1 2">
    <name type="scientific">Elysia crispata</name>
    <name type="common">lettuce slug</name>
    <dbReference type="NCBI Taxonomy" id="231223"/>
    <lineage>
        <taxon>Eukaryota</taxon>
        <taxon>Metazoa</taxon>
        <taxon>Spiralia</taxon>
        <taxon>Lophotrochozoa</taxon>
        <taxon>Mollusca</taxon>
        <taxon>Gastropoda</taxon>
        <taxon>Heterobranchia</taxon>
        <taxon>Euthyneura</taxon>
        <taxon>Panpulmonata</taxon>
        <taxon>Sacoglossa</taxon>
        <taxon>Placobranchoidea</taxon>
        <taxon>Plakobranchidae</taxon>
        <taxon>Elysia</taxon>
    </lineage>
</organism>
<accession>A0AAE1ARY7</accession>
<protein>
    <submittedName>
        <fullName evidence="1">Uncharacterized protein</fullName>
    </submittedName>
</protein>
<sequence>MVCRLGLFGVRLDQTMISGARSLQLQLKPVAAVNPNVIQIEVIGLQVNVYGLRKILPVDLIRRHVGCM</sequence>
<dbReference type="Proteomes" id="UP001283361">
    <property type="component" value="Unassembled WGS sequence"/>
</dbReference>
<proteinExistence type="predicted"/>
<name>A0AAE1ARY7_9GAST</name>
<reference evidence="1" key="1">
    <citation type="journal article" date="2023" name="G3 (Bethesda)">
        <title>A reference genome for the long-term kleptoplast-retaining sea slug Elysia crispata morphotype clarki.</title>
        <authorList>
            <person name="Eastman K.E."/>
            <person name="Pendleton A.L."/>
            <person name="Shaikh M.A."/>
            <person name="Suttiyut T."/>
            <person name="Ogas R."/>
            <person name="Tomko P."/>
            <person name="Gavelis G."/>
            <person name="Widhalm J.R."/>
            <person name="Wisecaver J.H."/>
        </authorList>
    </citation>
    <scope>NUCLEOTIDE SEQUENCE</scope>
    <source>
        <strain evidence="1">ECLA1</strain>
    </source>
</reference>
<dbReference type="EMBL" id="JAWDGP010001353">
    <property type="protein sequence ID" value="KAK3792655.1"/>
    <property type="molecule type" value="Genomic_DNA"/>
</dbReference>
<evidence type="ECO:0000313" key="1">
    <source>
        <dbReference type="EMBL" id="KAK3792655.1"/>
    </source>
</evidence>
<dbReference type="AlphaFoldDB" id="A0AAE1ARY7"/>
<comment type="caution">
    <text evidence="1">The sequence shown here is derived from an EMBL/GenBank/DDBJ whole genome shotgun (WGS) entry which is preliminary data.</text>
</comment>
<keyword evidence="2" id="KW-1185">Reference proteome</keyword>
<evidence type="ECO:0000313" key="2">
    <source>
        <dbReference type="Proteomes" id="UP001283361"/>
    </source>
</evidence>
<gene>
    <name evidence="1" type="ORF">RRG08_032292</name>
</gene>